<reference evidence="10 11" key="1">
    <citation type="submission" date="2015-11" db="EMBL/GenBank/DDBJ databases">
        <authorList>
            <person name="Zhang Y."/>
            <person name="Guo Z."/>
        </authorList>
    </citation>
    <scope>NUCLEOTIDE SEQUENCE [LARGE SCALE GENOMIC DNA]</scope>
    <source>
        <strain evidence="10 11">KCTC 32221</strain>
    </source>
</reference>
<evidence type="ECO:0000256" key="9">
    <source>
        <dbReference type="RuleBase" id="RU364068"/>
    </source>
</evidence>
<dbReference type="Pfam" id="PF00459">
    <property type="entry name" value="Inositol_P"/>
    <property type="match status" value="1"/>
</dbReference>
<dbReference type="CDD" id="cd01639">
    <property type="entry name" value="IMPase"/>
    <property type="match status" value="1"/>
</dbReference>
<evidence type="ECO:0000256" key="6">
    <source>
        <dbReference type="ARBA" id="ARBA00022814"/>
    </source>
</evidence>
<dbReference type="PROSITE" id="PS00630">
    <property type="entry name" value="IMP_2"/>
    <property type="match status" value="1"/>
</dbReference>
<dbReference type="InterPro" id="IPR033942">
    <property type="entry name" value="IMPase"/>
</dbReference>
<dbReference type="PANTHER" id="PTHR20854:SF4">
    <property type="entry name" value="INOSITOL-1-MONOPHOSPHATASE-RELATED"/>
    <property type="match status" value="1"/>
</dbReference>
<dbReference type="SUPFAM" id="SSF56655">
    <property type="entry name" value="Carbohydrate phosphatase"/>
    <property type="match status" value="1"/>
</dbReference>
<dbReference type="InterPro" id="IPR020550">
    <property type="entry name" value="Inositol_monophosphatase_CS"/>
</dbReference>
<keyword evidence="4 8" id="KW-0479">Metal-binding</keyword>
<dbReference type="PROSITE" id="PS00629">
    <property type="entry name" value="IMP_1"/>
    <property type="match status" value="1"/>
</dbReference>
<dbReference type="Proteomes" id="UP000065641">
    <property type="component" value="Chromosome"/>
</dbReference>
<dbReference type="PATRIC" id="fig|1249552.3.peg.2648"/>
<feature type="binding site" evidence="8">
    <location>
        <position position="94"/>
    </location>
    <ligand>
        <name>Mg(2+)</name>
        <dbReference type="ChEBI" id="CHEBI:18420"/>
        <label>1</label>
        <note>catalytic</note>
    </ligand>
</feature>
<gene>
    <name evidence="10" type="ORF">PS2015_2629</name>
</gene>
<keyword evidence="6" id="KW-0805">Transcription regulation</keyword>
<keyword evidence="6" id="KW-0804">Transcription</keyword>
<name>A0A0S2KG18_9GAMM</name>
<dbReference type="GO" id="GO:0046854">
    <property type="term" value="P:phosphatidylinositol phosphate biosynthetic process"/>
    <property type="evidence" value="ECO:0007669"/>
    <property type="project" value="InterPro"/>
</dbReference>
<evidence type="ECO:0000313" key="10">
    <source>
        <dbReference type="EMBL" id="ALO47261.1"/>
    </source>
</evidence>
<proteinExistence type="inferred from homology"/>
<comment type="catalytic activity">
    <reaction evidence="1 9">
        <text>a myo-inositol phosphate + H2O = myo-inositol + phosphate</text>
        <dbReference type="Rhea" id="RHEA:24056"/>
        <dbReference type="ChEBI" id="CHEBI:15377"/>
        <dbReference type="ChEBI" id="CHEBI:17268"/>
        <dbReference type="ChEBI" id="CHEBI:43474"/>
        <dbReference type="ChEBI" id="CHEBI:84139"/>
        <dbReference type="EC" id="3.1.3.25"/>
    </reaction>
</comment>
<evidence type="ECO:0000256" key="5">
    <source>
        <dbReference type="ARBA" id="ARBA00022801"/>
    </source>
</evidence>
<dbReference type="EMBL" id="CP013189">
    <property type="protein sequence ID" value="ALO47261.1"/>
    <property type="molecule type" value="Genomic_DNA"/>
</dbReference>
<feature type="binding site" evidence="8">
    <location>
        <position position="91"/>
    </location>
    <ligand>
        <name>Mg(2+)</name>
        <dbReference type="ChEBI" id="CHEBI:18420"/>
        <label>1</label>
        <note>catalytic</note>
    </ligand>
</feature>
<feature type="binding site" evidence="8">
    <location>
        <position position="93"/>
    </location>
    <ligand>
        <name>Mg(2+)</name>
        <dbReference type="ChEBI" id="CHEBI:18420"/>
        <label>2</label>
    </ligand>
</feature>
<dbReference type="EC" id="3.1.3.25" evidence="9"/>
<dbReference type="STRING" id="1249552.PS2015_2629"/>
<dbReference type="InterPro" id="IPR020583">
    <property type="entry name" value="Inositol_monoP_metal-BS"/>
</dbReference>
<dbReference type="GO" id="GO:0006020">
    <property type="term" value="P:inositol metabolic process"/>
    <property type="evidence" value="ECO:0007669"/>
    <property type="project" value="TreeGrafter"/>
</dbReference>
<evidence type="ECO:0000256" key="2">
    <source>
        <dbReference type="ARBA" id="ARBA00001946"/>
    </source>
</evidence>
<dbReference type="KEGG" id="pspi:PS2015_2629"/>
<dbReference type="Gene3D" id="3.40.190.80">
    <property type="match status" value="1"/>
</dbReference>
<dbReference type="FunFam" id="3.30.540.10:FF:000003">
    <property type="entry name" value="Inositol-1-monophosphatase"/>
    <property type="match status" value="1"/>
</dbReference>
<dbReference type="RefSeq" id="WP_058022667.1">
    <property type="nucleotide sequence ID" value="NZ_CP013189.1"/>
</dbReference>
<keyword evidence="7 8" id="KW-0460">Magnesium</keyword>
<dbReference type="PRINTS" id="PR00377">
    <property type="entry name" value="IMPHPHTASES"/>
</dbReference>
<evidence type="ECO:0000256" key="8">
    <source>
        <dbReference type="PIRSR" id="PIRSR600760-2"/>
    </source>
</evidence>
<evidence type="ECO:0000256" key="4">
    <source>
        <dbReference type="ARBA" id="ARBA00022723"/>
    </source>
</evidence>
<dbReference type="InterPro" id="IPR000760">
    <property type="entry name" value="Inositol_monophosphatase-like"/>
</dbReference>
<accession>A0A0S2KG18</accession>
<dbReference type="GO" id="GO:0031564">
    <property type="term" value="P:transcription antitermination"/>
    <property type="evidence" value="ECO:0007669"/>
    <property type="project" value="UniProtKB-KW"/>
</dbReference>
<dbReference type="PANTHER" id="PTHR20854">
    <property type="entry name" value="INOSITOL MONOPHOSPHATASE"/>
    <property type="match status" value="1"/>
</dbReference>
<dbReference type="AlphaFoldDB" id="A0A0S2KG18"/>
<organism evidence="10 11">
    <name type="scientific">Pseudohongiella spirulinae</name>
    <dbReference type="NCBI Taxonomy" id="1249552"/>
    <lineage>
        <taxon>Bacteria</taxon>
        <taxon>Pseudomonadati</taxon>
        <taxon>Pseudomonadota</taxon>
        <taxon>Gammaproteobacteria</taxon>
        <taxon>Pseudomonadales</taxon>
        <taxon>Pseudohongiellaceae</taxon>
        <taxon>Pseudohongiella</taxon>
    </lineage>
</organism>
<evidence type="ECO:0000256" key="7">
    <source>
        <dbReference type="ARBA" id="ARBA00022842"/>
    </source>
</evidence>
<evidence type="ECO:0000256" key="1">
    <source>
        <dbReference type="ARBA" id="ARBA00001033"/>
    </source>
</evidence>
<keyword evidence="11" id="KW-1185">Reference proteome</keyword>
<keyword evidence="6" id="KW-0889">Transcription antitermination</keyword>
<evidence type="ECO:0000256" key="3">
    <source>
        <dbReference type="ARBA" id="ARBA00009759"/>
    </source>
</evidence>
<dbReference type="Gene3D" id="3.30.540.10">
    <property type="entry name" value="Fructose-1,6-Bisphosphatase, subunit A, domain 1"/>
    <property type="match status" value="1"/>
</dbReference>
<feature type="binding site" evidence="8">
    <location>
        <position position="71"/>
    </location>
    <ligand>
        <name>Mg(2+)</name>
        <dbReference type="ChEBI" id="CHEBI:18420"/>
        <label>1</label>
        <note>catalytic</note>
    </ligand>
</feature>
<dbReference type="GO" id="GO:0046872">
    <property type="term" value="F:metal ion binding"/>
    <property type="evidence" value="ECO:0007669"/>
    <property type="project" value="UniProtKB-KW"/>
</dbReference>
<dbReference type="GO" id="GO:0008934">
    <property type="term" value="F:inositol monophosphate 1-phosphatase activity"/>
    <property type="evidence" value="ECO:0007669"/>
    <property type="project" value="InterPro"/>
</dbReference>
<protein>
    <recommendedName>
        <fullName evidence="9">Inositol-1-monophosphatase</fullName>
        <ecNumber evidence="9">3.1.3.25</ecNumber>
    </recommendedName>
</protein>
<evidence type="ECO:0000313" key="11">
    <source>
        <dbReference type="Proteomes" id="UP000065641"/>
    </source>
</evidence>
<feature type="binding site" evidence="8">
    <location>
        <position position="217"/>
    </location>
    <ligand>
        <name>Mg(2+)</name>
        <dbReference type="ChEBI" id="CHEBI:18420"/>
        <label>1</label>
        <note>catalytic</note>
    </ligand>
</feature>
<dbReference type="GO" id="GO:0007165">
    <property type="term" value="P:signal transduction"/>
    <property type="evidence" value="ECO:0007669"/>
    <property type="project" value="TreeGrafter"/>
</dbReference>
<comment type="similarity">
    <text evidence="3 9">Belongs to the inositol monophosphatase superfamily.</text>
</comment>
<dbReference type="OrthoDB" id="9785695at2"/>
<keyword evidence="5 9" id="KW-0378">Hydrolase</keyword>
<comment type="cofactor">
    <cofactor evidence="2 8 9">
        <name>Mg(2+)</name>
        <dbReference type="ChEBI" id="CHEBI:18420"/>
    </cofactor>
</comment>
<sequence>MSDRHEVLAFSQAIARQAGALMLAELKRAGGPQQHYKQAGQELVTEADIKVDRLICEAIARHYPEHQILAEESAPDLDALSSVNTPLWIIDPIDGTVNYAHDHAHSAVSIAWLNGGRVQSAVVYNPFSDEMFTASYGDGAFLNDKKISVGSKTEMRRALFATGFPYIKEDMARLVRRLEVMLNHCADLRRIGSAALDICWVAMGRLDVYYENLSIWDFAAAQLIAQEAGACYGHIMPVPDGVSPVFHNKNILVANPALFDQARALLRSVE</sequence>